<dbReference type="AlphaFoldDB" id="A0A411YAW0"/>
<gene>
    <name evidence="1" type="ORF">ER308_01225</name>
</gene>
<protein>
    <submittedName>
        <fullName evidence="1">Uncharacterized protein</fullName>
    </submittedName>
</protein>
<dbReference type="KEGG" id="erz:ER308_01225"/>
<sequence>MTDVTSYERATAEQVRAHADQLRAAAQAAGLSNVRIRDDGTLVVHSPDPGYRQIFDLADRAEDIVGCYVHVIGDNVPAAEGARPL</sequence>
<dbReference type="OrthoDB" id="9935215at2"/>
<name>A0A411YAW0_9ACTN</name>
<keyword evidence="2" id="KW-1185">Reference proteome</keyword>
<organism evidence="1 2">
    <name type="scientific">Egibacter rhizosphaerae</name>
    <dbReference type="NCBI Taxonomy" id="1670831"/>
    <lineage>
        <taxon>Bacteria</taxon>
        <taxon>Bacillati</taxon>
        <taxon>Actinomycetota</taxon>
        <taxon>Nitriliruptoria</taxon>
        <taxon>Egibacterales</taxon>
        <taxon>Egibacteraceae</taxon>
        <taxon>Egibacter</taxon>
    </lineage>
</organism>
<evidence type="ECO:0000313" key="2">
    <source>
        <dbReference type="Proteomes" id="UP000291469"/>
    </source>
</evidence>
<dbReference type="Proteomes" id="UP000291469">
    <property type="component" value="Chromosome"/>
</dbReference>
<evidence type="ECO:0000313" key="1">
    <source>
        <dbReference type="EMBL" id="QBI18326.1"/>
    </source>
</evidence>
<reference evidence="1 2" key="1">
    <citation type="submission" date="2019-01" db="EMBL/GenBank/DDBJ databases">
        <title>Egibacter rhizosphaerae EGI 80759T.</title>
        <authorList>
            <person name="Chen D.-D."/>
            <person name="Tian Y."/>
            <person name="Jiao J.-Y."/>
            <person name="Zhang X.-T."/>
            <person name="Zhang Y.-G."/>
            <person name="Zhang Y."/>
            <person name="Xiao M."/>
            <person name="Shu W.-S."/>
            <person name="Li W.-J."/>
        </authorList>
    </citation>
    <scope>NUCLEOTIDE SEQUENCE [LARGE SCALE GENOMIC DNA]</scope>
    <source>
        <strain evidence="1 2">EGI 80759</strain>
    </source>
</reference>
<dbReference type="EMBL" id="CP036402">
    <property type="protein sequence ID" value="QBI18326.1"/>
    <property type="molecule type" value="Genomic_DNA"/>
</dbReference>
<proteinExistence type="predicted"/>
<accession>A0A411YAW0</accession>
<dbReference type="RefSeq" id="WP_131153324.1">
    <property type="nucleotide sequence ID" value="NZ_CP036402.1"/>
</dbReference>